<evidence type="ECO:0000256" key="1">
    <source>
        <dbReference type="SAM" id="MobiDB-lite"/>
    </source>
</evidence>
<organism evidence="2">
    <name type="scientific">Setaria italica</name>
    <name type="common">Foxtail millet</name>
    <name type="synonym">Panicum italicum</name>
    <dbReference type="NCBI Taxonomy" id="4555"/>
    <lineage>
        <taxon>Eukaryota</taxon>
        <taxon>Viridiplantae</taxon>
        <taxon>Streptophyta</taxon>
        <taxon>Embryophyta</taxon>
        <taxon>Tracheophyta</taxon>
        <taxon>Spermatophyta</taxon>
        <taxon>Magnoliopsida</taxon>
        <taxon>Liliopsida</taxon>
        <taxon>Poales</taxon>
        <taxon>Poaceae</taxon>
        <taxon>PACMAD clade</taxon>
        <taxon>Panicoideae</taxon>
        <taxon>Panicodae</taxon>
        <taxon>Paniceae</taxon>
        <taxon>Cenchrinae</taxon>
        <taxon>Setaria</taxon>
    </lineage>
</organism>
<gene>
    <name evidence="2" type="ORF">SETIT_6G103700v2</name>
</gene>
<reference evidence="2" key="1">
    <citation type="journal article" date="2012" name="Nat. Biotechnol.">
        <title>Reference genome sequence of the model plant Setaria.</title>
        <authorList>
            <person name="Bennetzen J.L."/>
            <person name="Schmutz J."/>
            <person name="Wang H."/>
            <person name="Percifield R."/>
            <person name="Hawkins J."/>
            <person name="Pontaroli A.C."/>
            <person name="Estep M."/>
            <person name="Feng L."/>
            <person name="Vaughn J.N."/>
            <person name="Grimwood J."/>
            <person name="Jenkins J."/>
            <person name="Barry K."/>
            <person name="Lindquist E."/>
            <person name="Hellsten U."/>
            <person name="Deshpande S."/>
            <person name="Wang X."/>
            <person name="Wu X."/>
            <person name="Mitros T."/>
            <person name="Triplett J."/>
            <person name="Yang X."/>
            <person name="Ye C.Y."/>
            <person name="Mauro-Herrera M."/>
            <person name="Wang L."/>
            <person name="Li P."/>
            <person name="Sharma M."/>
            <person name="Sharma R."/>
            <person name="Ronald P.C."/>
            <person name="Panaud O."/>
            <person name="Kellogg E.A."/>
            <person name="Brutnell T.P."/>
            <person name="Doust A.N."/>
            <person name="Tuskan G.A."/>
            <person name="Rokhsar D."/>
            <person name="Devos K.M."/>
        </authorList>
    </citation>
    <scope>NUCLEOTIDE SEQUENCE [LARGE SCALE GENOMIC DNA]</scope>
    <source>
        <strain evidence="2">Yugu1</strain>
    </source>
</reference>
<dbReference type="AlphaFoldDB" id="A0A368RLS3"/>
<accession>A0A368RLS3</accession>
<name>A0A368RLS3_SETIT</name>
<dbReference type="EMBL" id="CM003533">
    <property type="protein sequence ID" value="RCV30540.1"/>
    <property type="molecule type" value="Genomic_DNA"/>
</dbReference>
<feature type="compositionally biased region" description="Basic residues" evidence="1">
    <location>
        <begin position="64"/>
        <end position="79"/>
    </location>
</feature>
<sequence>MDLVKKNCRLTPFQDLWNATNGDAQNASNSRPQGIYPRECKREGAGLDMQQCRNERNKKQRESYKRKKGQRIKHGKHGS</sequence>
<protein>
    <submittedName>
        <fullName evidence="2">Uncharacterized protein</fullName>
    </submittedName>
</protein>
<feature type="compositionally biased region" description="Basic and acidic residues" evidence="1">
    <location>
        <begin position="53"/>
        <end position="63"/>
    </location>
</feature>
<proteinExistence type="predicted"/>
<evidence type="ECO:0000313" key="2">
    <source>
        <dbReference type="EMBL" id="RCV30540.1"/>
    </source>
</evidence>
<reference evidence="2" key="2">
    <citation type="submission" date="2015-07" db="EMBL/GenBank/DDBJ databases">
        <authorList>
            <person name="Noorani M."/>
        </authorList>
    </citation>
    <scope>NUCLEOTIDE SEQUENCE</scope>
    <source>
        <strain evidence="2">Yugu1</strain>
    </source>
</reference>
<feature type="compositionally biased region" description="Polar residues" evidence="1">
    <location>
        <begin position="18"/>
        <end position="32"/>
    </location>
</feature>
<feature type="region of interest" description="Disordered" evidence="1">
    <location>
        <begin position="18"/>
        <end position="79"/>
    </location>
</feature>